<dbReference type="OrthoDB" id="19657at2759"/>
<accession>A0A507FGB0</accession>
<protein>
    <recommendedName>
        <fullName evidence="1">AB hydrolase-1 domain-containing protein</fullName>
    </recommendedName>
</protein>
<dbReference type="PANTHER" id="PTHR43433:SF5">
    <property type="entry name" value="AB HYDROLASE-1 DOMAIN-CONTAINING PROTEIN"/>
    <property type="match status" value="1"/>
</dbReference>
<dbReference type="InterPro" id="IPR050471">
    <property type="entry name" value="AB_hydrolase"/>
</dbReference>
<evidence type="ECO:0000259" key="1">
    <source>
        <dbReference type="Pfam" id="PF00561"/>
    </source>
</evidence>
<sequence length="549" mass="60066">MPTLRVSDGRGPEPLEMYYEVHGNGPVRIVLIGGFGNICHQWDLQVDYFMREPDLFSVCICDNRGGGMSSSPKGKYKSVDMALDVLELMDFLHWRRFHVVGLSLGGMIAQELAHACMDRVVSLTLESTFAYFNGLPRKAYLNLVLAGPPLKTIDEFAAHVVGKLLFPQEWLDSPAPDNVPYATNREHMVAFTRDRFAVTGLQDKAGRGSQQNAVITHSMSPRRLSHIKHSQMPVLVLCGTQDDVIIQPASSKYLAKQLGARLEIFEGAGHAIRLQFPEAHNELLKSHILGAVRKEKERLADRIVSSLAVLRGVSTGATYEARASAVREELEREFRRNGGRHHLIVRYGRPHGTVNTSRRISLRQSQSSLRRKSRASLISSSDQTVGEVSGASVSMRPQKARFSLSSGTLKTSLHDLFAPAEVNSPNDASGSSSSPPVAHPTSASFLTWLFPSIPPVLTIEREVVVEQLEFGQHALENHAAVTANHVTASLSAATPLNARESDGPVQNVAGTGDAAENHPRQNRGFLLPTFRAVRVGFSDVMAAVTGRAI</sequence>
<comment type="caution">
    <text evidence="2">The sequence shown here is derived from an EMBL/GenBank/DDBJ whole genome shotgun (WGS) entry which is preliminary data.</text>
</comment>
<keyword evidence="3" id="KW-1185">Reference proteome</keyword>
<dbReference type="EMBL" id="QEAP01000130">
    <property type="protein sequence ID" value="TPX74348.1"/>
    <property type="molecule type" value="Genomic_DNA"/>
</dbReference>
<reference evidence="2 3" key="1">
    <citation type="journal article" date="2019" name="Sci. Rep.">
        <title>Comparative genomics of chytrid fungi reveal insights into the obligate biotrophic and pathogenic lifestyle of Synchytrium endobioticum.</title>
        <authorList>
            <person name="van de Vossenberg B.T.L.H."/>
            <person name="Warris S."/>
            <person name="Nguyen H.D.T."/>
            <person name="van Gent-Pelzer M.P.E."/>
            <person name="Joly D.L."/>
            <person name="van de Geest H.C."/>
            <person name="Bonants P.J.M."/>
            <person name="Smith D.S."/>
            <person name="Levesque C.A."/>
            <person name="van der Lee T.A.J."/>
        </authorList>
    </citation>
    <scope>NUCLEOTIDE SEQUENCE [LARGE SCALE GENOMIC DNA]</scope>
    <source>
        <strain evidence="2 3">CBS 675.73</strain>
    </source>
</reference>
<dbReference type="InterPro" id="IPR029058">
    <property type="entry name" value="AB_hydrolase_fold"/>
</dbReference>
<proteinExistence type="predicted"/>
<name>A0A507FGB0_9FUNG</name>
<gene>
    <name evidence="2" type="ORF">CcCBS67573_g04375</name>
</gene>
<evidence type="ECO:0000313" key="2">
    <source>
        <dbReference type="EMBL" id="TPX74348.1"/>
    </source>
</evidence>
<dbReference type="AlphaFoldDB" id="A0A507FGB0"/>
<dbReference type="InterPro" id="IPR000073">
    <property type="entry name" value="AB_hydrolase_1"/>
</dbReference>
<dbReference type="Proteomes" id="UP000320333">
    <property type="component" value="Unassembled WGS sequence"/>
</dbReference>
<feature type="domain" description="AB hydrolase-1" evidence="1">
    <location>
        <begin position="29"/>
        <end position="272"/>
    </location>
</feature>
<dbReference type="Pfam" id="PF00561">
    <property type="entry name" value="Abhydrolase_1"/>
    <property type="match status" value="1"/>
</dbReference>
<dbReference type="PANTHER" id="PTHR43433">
    <property type="entry name" value="HYDROLASE, ALPHA/BETA FOLD FAMILY PROTEIN"/>
    <property type="match status" value="1"/>
</dbReference>
<dbReference type="STRING" id="246404.A0A507FGB0"/>
<dbReference type="SUPFAM" id="SSF53474">
    <property type="entry name" value="alpha/beta-Hydrolases"/>
    <property type="match status" value="1"/>
</dbReference>
<dbReference type="Gene3D" id="3.40.50.1820">
    <property type="entry name" value="alpha/beta hydrolase"/>
    <property type="match status" value="1"/>
</dbReference>
<organism evidence="2 3">
    <name type="scientific">Chytriomyces confervae</name>
    <dbReference type="NCBI Taxonomy" id="246404"/>
    <lineage>
        <taxon>Eukaryota</taxon>
        <taxon>Fungi</taxon>
        <taxon>Fungi incertae sedis</taxon>
        <taxon>Chytridiomycota</taxon>
        <taxon>Chytridiomycota incertae sedis</taxon>
        <taxon>Chytridiomycetes</taxon>
        <taxon>Chytridiales</taxon>
        <taxon>Chytriomycetaceae</taxon>
        <taxon>Chytriomyces</taxon>
    </lineage>
</organism>
<evidence type="ECO:0000313" key="3">
    <source>
        <dbReference type="Proteomes" id="UP000320333"/>
    </source>
</evidence>